<keyword evidence="2" id="KW-1185">Reference proteome</keyword>
<dbReference type="EMBL" id="CM056815">
    <property type="protein sequence ID" value="KAJ8630664.1"/>
    <property type="molecule type" value="Genomic_DNA"/>
</dbReference>
<protein>
    <submittedName>
        <fullName evidence="1">Uncharacterized protein</fullName>
    </submittedName>
</protein>
<evidence type="ECO:0000313" key="2">
    <source>
        <dbReference type="Proteomes" id="UP001234297"/>
    </source>
</evidence>
<dbReference type="Proteomes" id="UP001234297">
    <property type="component" value="Chromosome 7"/>
</dbReference>
<organism evidence="1 2">
    <name type="scientific">Persea americana</name>
    <name type="common">Avocado</name>
    <dbReference type="NCBI Taxonomy" id="3435"/>
    <lineage>
        <taxon>Eukaryota</taxon>
        <taxon>Viridiplantae</taxon>
        <taxon>Streptophyta</taxon>
        <taxon>Embryophyta</taxon>
        <taxon>Tracheophyta</taxon>
        <taxon>Spermatophyta</taxon>
        <taxon>Magnoliopsida</taxon>
        <taxon>Magnoliidae</taxon>
        <taxon>Laurales</taxon>
        <taxon>Lauraceae</taxon>
        <taxon>Persea</taxon>
    </lineage>
</organism>
<reference evidence="1 2" key="1">
    <citation type="journal article" date="2022" name="Hortic Res">
        <title>A haplotype resolved chromosomal level avocado genome allows analysis of novel avocado genes.</title>
        <authorList>
            <person name="Nath O."/>
            <person name="Fletcher S.J."/>
            <person name="Hayward A."/>
            <person name="Shaw L.M."/>
            <person name="Masouleh A.K."/>
            <person name="Furtado A."/>
            <person name="Henry R.J."/>
            <person name="Mitter N."/>
        </authorList>
    </citation>
    <scope>NUCLEOTIDE SEQUENCE [LARGE SCALE GENOMIC DNA]</scope>
    <source>
        <strain evidence="2">cv. Hass</strain>
    </source>
</reference>
<comment type="caution">
    <text evidence="1">The sequence shown here is derived from an EMBL/GenBank/DDBJ whole genome shotgun (WGS) entry which is preliminary data.</text>
</comment>
<proteinExistence type="predicted"/>
<evidence type="ECO:0000313" key="1">
    <source>
        <dbReference type="EMBL" id="KAJ8630664.1"/>
    </source>
</evidence>
<accession>A0ACC2LB44</accession>
<gene>
    <name evidence="1" type="ORF">MRB53_023987</name>
</gene>
<sequence length="167" mass="18711">MPLLLHIFYGSDSSQVYELQRHITHLQQAGGPLEKFYTKLQGIWRKIDFRRPNAMKCSPDIQQYNQLVQEDRAYTFLDRLDDRLDNIRSDVLQMQPFLSVEQAYAHVRREALPQAVMTIGDLGPVSSAVLASKCLTLGPANSSSIGSSSGSRKNHATSKSRAATNTM</sequence>
<name>A0ACC2LB44_PERAE</name>